<reference evidence="2" key="1">
    <citation type="submission" date="2020-04" db="EMBL/GenBank/DDBJ databases">
        <authorList>
            <person name="Alioto T."/>
            <person name="Alioto T."/>
            <person name="Gomez Garrido J."/>
        </authorList>
    </citation>
    <scope>NUCLEOTIDE SEQUENCE</scope>
    <source>
        <strain evidence="2">A484AB</strain>
    </source>
</reference>
<dbReference type="PROSITE" id="PS01186">
    <property type="entry name" value="EGF_2"/>
    <property type="match status" value="1"/>
</dbReference>
<proteinExistence type="predicted"/>
<protein>
    <submittedName>
        <fullName evidence="2">PREDICTED: fibropellin-1-like</fullName>
    </submittedName>
</protein>
<dbReference type="SMART" id="SM00181">
    <property type="entry name" value="EGF"/>
    <property type="match status" value="2"/>
</dbReference>
<dbReference type="InterPro" id="IPR000742">
    <property type="entry name" value="EGF"/>
</dbReference>
<dbReference type="OrthoDB" id="283575at2759"/>
<dbReference type="EMBL" id="CACRXK020034699">
    <property type="protein sequence ID" value="CAB4044363.1"/>
    <property type="molecule type" value="Genomic_DNA"/>
</dbReference>
<dbReference type="AlphaFoldDB" id="A0A6S7LUK5"/>
<keyword evidence="1" id="KW-1015">Disulfide bond</keyword>
<sequence>MYTTLFEMGVTIEVDNKTTNLTNCNLILPRFLAVVNLCETNPCCAGAVCSYGLNSFSCQCNNGRKGPSCCSSKCCTLLRFFLWHQVLKSDICNDGGNDEIGGASYADDDNDGGTVLMVIRVALADGDNDDSLRVSDNDDSLKFDSTWCSDDMFNVSTCHDHGNCSSLQNQFNCSCERGWRGSRCEI</sequence>
<dbReference type="PROSITE" id="PS00022">
    <property type="entry name" value="EGF_1"/>
    <property type="match status" value="2"/>
</dbReference>
<dbReference type="PROSITE" id="PS50026">
    <property type="entry name" value="EGF_3"/>
    <property type="match status" value="2"/>
</dbReference>
<feature type="non-terminal residue" evidence="2">
    <location>
        <position position="186"/>
    </location>
</feature>
<dbReference type="CDD" id="cd00054">
    <property type="entry name" value="EGF_CA"/>
    <property type="match status" value="1"/>
</dbReference>
<name>A0A6S7LUK5_PARCT</name>
<dbReference type="Gene3D" id="2.10.25.10">
    <property type="entry name" value="Laminin"/>
    <property type="match status" value="1"/>
</dbReference>
<dbReference type="Proteomes" id="UP001152795">
    <property type="component" value="Unassembled WGS sequence"/>
</dbReference>
<evidence type="ECO:0000256" key="1">
    <source>
        <dbReference type="PROSITE-ProRule" id="PRU00076"/>
    </source>
</evidence>
<accession>A0A6S7LUK5</accession>
<feature type="disulfide bond" evidence="1">
    <location>
        <begin position="60"/>
        <end position="69"/>
    </location>
</feature>
<keyword evidence="1" id="KW-0245">EGF-like domain</keyword>
<dbReference type="SUPFAM" id="SSF57196">
    <property type="entry name" value="EGF/Laminin"/>
    <property type="match status" value="1"/>
</dbReference>
<comment type="caution">
    <text evidence="1">Lacks conserved residue(s) required for the propagation of feature annotation.</text>
</comment>
<evidence type="ECO:0000313" key="3">
    <source>
        <dbReference type="Proteomes" id="UP001152795"/>
    </source>
</evidence>
<gene>
    <name evidence="2" type="ORF">PACLA_8A060904</name>
</gene>
<comment type="caution">
    <text evidence="2">The sequence shown here is derived from an EMBL/GenBank/DDBJ whole genome shotgun (WGS) entry which is preliminary data.</text>
</comment>
<organism evidence="2 3">
    <name type="scientific">Paramuricea clavata</name>
    <name type="common">Red gorgonian</name>
    <name type="synonym">Violescent sea-whip</name>
    <dbReference type="NCBI Taxonomy" id="317549"/>
    <lineage>
        <taxon>Eukaryota</taxon>
        <taxon>Metazoa</taxon>
        <taxon>Cnidaria</taxon>
        <taxon>Anthozoa</taxon>
        <taxon>Octocorallia</taxon>
        <taxon>Malacalcyonacea</taxon>
        <taxon>Plexauridae</taxon>
        <taxon>Paramuricea</taxon>
    </lineage>
</organism>
<keyword evidence="3" id="KW-1185">Reference proteome</keyword>
<feature type="disulfide bond" evidence="1">
    <location>
        <begin position="175"/>
        <end position="184"/>
    </location>
</feature>
<evidence type="ECO:0000313" key="2">
    <source>
        <dbReference type="EMBL" id="CAB4044363.1"/>
    </source>
</evidence>